<feature type="compositionally biased region" description="Basic residues" evidence="1">
    <location>
        <begin position="308"/>
        <end position="322"/>
    </location>
</feature>
<dbReference type="PANTHER" id="PTHR33246">
    <property type="entry name" value="CCHC-TYPE DOMAIN-CONTAINING PROTEIN"/>
    <property type="match status" value="1"/>
</dbReference>
<dbReference type="AlphaFoldDB" id="A0A2N5SAG1"/>
<protein>
    <submittedName>
        <fullName evidence="2">Uncharacterized protein</fullName>
    </submittedName>
</protein>
<evidence type="ECO:0000256" key="1">
    <source>
        <dbReference type="SAM" id="MobiDB-lite"/>
    </source>
</evidence>
<proteinExistence type="predicted"/>
<sequence>MPPKKAIKKKAPPKKPTRGQKPTNKAAKASTNNDPAEKTTGHLKKDDYLVIINWLKIKKNYDACFGTGKAPLVGQPPKGTINGFELMAINLQNQSTSKMSLSSRQMKDCFNSYKDKYKKTHTLSLATGFGLTPEDQQTGIQTIEPKLDSLCPHYQAMHELMGNNAFVNPLYKVDAQKDVETTNSSDSDDSDNPDDSDNSDDSDDSDNSDNSDDSDSGKGKDDSDNGKGKDDSDNGKGKDSDISELTRKKPERPTTSPNDVPQQSSQRKRKRNTRYHQRRNALTAEERALDSSSSDGSLSSEVIAPTKSPKKKKNKNKKKKAKVSPNANDLATHPSPSKTPQNTKGKQRASNSDHINPRSHSTPASKNNNAFAHYEEYALKRDAGKAQVAQASLDFKINKFQRQLAINNKMVELEEKKFMRSSKLEEKKWERELKMDEKRLEWEKDEKEKDQTFELSKLGTLADKENWGKKYELVTQCVTSGKSTEEIERLARLFN</sequence>
<feature type="region of interest" description="Disordered" evidence="1">
    <location>
        <begin position="179"/>
        <end position="369"/>
    </location>
</feature>
<name>A0A2N5SAG1_9BASI</name>
<feature type="compositionally biased region" description="Basic residues" evidence="1">
    <location>
        <begin position="266"/>
        <end position="279"/>
    </location>
</feature>
<feature type="compositionally biased region" description="Basic residues" evidence="1">
    <location>
        <begin position="1"/>
        <end position="18"/>
    </location>
</feature>
<gene>
    <name evidence="2" type="ORF">PCANC_19935</name>
</gene>
<organism evidence="2 3">
    <name type="scientific">Puccinia coronata f. sp. avenae</name>
    <dbReference type="NCBI Taxonomy" id="200324"/>
    <lineage>
        <taxon>Eukaryota</taxon>
        <taxon>Fungi</taxon>
        <taxon>Dikarya</taxon>
        <taxon>Basidiomycota</taxon>
        <taxon>Pucciniomycotina</taxon>
        <taxon>Pucciniomycetes</taxon>
        <taxon>Pucciniales</taxon>
        <taxon>Pucciniaceae</taxon>
        <taxon>Puccinia</taxon>
    </lineage>
</organism>
<feature type="compositionally biased region" description="Basic and acidic residues" evidence="1">
    <location>
        <begin position="215"/>
        <end position="252"/>
    </location>
</feature>
<keyword evidence="3" id="KW-1185">Reference proteome</keyword>
<evidence type="ECO:0000313" key="2">
    <source>
        <dbReference type="EMBL" id="PLW10227.1"/>
    </source>
</evidence>
<feature type="compositionally biased region" description="Low complexity" evidence="1">
    <location>
        <begin position="290"/>
        <end position="300"/>
    </location>
</feature>
<evidence type="ECO:0000313" key="3">
    <source>
        <dbReference type="Proteomes" id="UP000235388"/>
    </source>
</evidence>
<feature type="region of interest" description="Disordered" evidence="1">
    <location>
        <begin position="1"/>
        <end position="40"/>
    </location>
</feature>
<feature type="compositionally biased region" description="Acidic residues" evidence="1">
    <location>
        <begin position="186"/>
        <end position="214"/>
    </location>
</feature>
<reference evidence="2 3" key="1">
    <citation type="submission" date="2017-11" db="EMBL/GenBank/DDBJ databases">
        <title>De novo assembly and phasing of dikaryotic genomes from two isolates of Puccinia coronata f. sp. avenae, the causal agent of oat crown rust.</title>
        <authorList>
            <person name="Miller M.E."/>
            <person name="Zhang Y."/>
            <person name="Omidvar V."/>
            <person name="Sperschneider J."/>
            <person name="Schwessinger B."/>
            <person name="Raley C."/>
            <person name="Palmer J.M."/>
            <person name="Garnica D."/>
            <person name="Upadhyaya N."/>
            <person name="Rathjen J."/>
            <person name="Taylor J.M."/>
            <person name="Park R.F."/>
            <person name="Dodds P.N."/>
            <person name="Hirsch C.D."/>
            <person name="Kianian S.F."/>
            <person name="Figueroa M."/>
        </authorList>
    </citation>
    <scope>NUCLEOTIDE SEQUENCE [LARGE SCALE GENOMIC DNA]</scope>
    <source>
        <strain evidence="2">12NC29</strain>
    </source>
</reference>
<dbReference type="Proteomes" id="UP000235388">
    <property type="component" value="Unassembled WGS sequence"/>
</dbReference>
<feature type="compositionally biased region" description="Polar residues" evidence="1">
    <location>
        <begin position="334"/>
        <end position="369"/>
    </location>
</feature>
<dbReference type="EMBL" id="PGCJ01001069">
    <property type="protein sequence ID" value="PLW10227.1"/>
    <property type="molecule type" value="Genomic_DNA"/>
</dbReference>
<accession>A0A2N5SAG1</accession>
<dbReference type="PANTHER" id="PTHR33246:SF51">
    <property type="entry name" value="MYB_SANT-LIKE DOMAIN-CONTAINING PROTEIN"/>
    <property type="match status" value="1"/>
</dbReference>
<comment type="caution">
    <text evidence="2">The sequence shown here is derived from an EMBL/GenBank/DDBJ whole genome shotgun (WGS) entry which is preliminary data.</text>
</comment>
<feature type="compositionally biased region" description="Polar residues" evidence="1">
    <location>
        <begin position="253"/>
        <end position="265"/>
    </location>
</feature>